<name>A0AAD9MVP7_9ANNE</name>
<dbReference type="Proteomes" id="UP001208570">
    <property type="component" value="Unassembled WGS sequence"/>
</dbReference>
<dbReference type="EMBL" id="JAODUP010000650">
    <property type="protein sequence ID" value="KAK2145868.1"/>
    <property type="molecule type" value="Genomic_DNA"/>
</dbReference>
<organism evidence="2 3">
    <name type="scientific">Paralvinella palmiformis</name>
    <dbReference type="NCBI Taxonomy" id="53620"/>
    <lineage>
        <taxon>Eukaryota</taxon>
        <taxon>Metazoa</taxon>
        <taxon>Spiralia</taxon>
        <taxon>Lophotrochozoa</taxon>
        <taxon>Annelida</taxon>
        <taxon>Polychaeta</taxon>
        <taxon>Sedentaria</taxon>
        <taxon>Canalipalpata</taxon>
        <taxon>Terebellida</taxon>
        <taxon>Terebelliformia</taxon>
        <taxon>Alvinellidae</taxon>
        <taxon>Paralvinella</taxon>
    </lineage>
</organism>
<sequence length="177" mass="19867">MANSVYITVIVSLVIFYPVLADQCIFSTFNGVKVSAAIVVSYVVEDSHSSCQFMCYNKPSKCTAANIVVYDNSSYLCEFFYLQPGQSNNLVKEPNPEGKFISRNEVIRPNTRQKTFDGDMDTHWKSTNNDVYKSITLRFSAVHEVTNIKLCSKIAGLLRHGQPNTDEAALLPESCRF</sequence>
<comment type="caution">
    <text evidence="2">The sequence shown here is derived from an EMBL/GenBank/DDBJ whole genome shotgun (WGS) entry which is preliminary data.</text>
</comment>
<feature type="chain" id="PRO_5042184852" description="Apple domain-containing protein" evidence="1">
    <location>
        <begin position="22"/>
        <end position="177"/>
    </location>
</feature>
<accession>A0AAD9MVP7</accession>
<evidence type="ECO:0000256" key="1">
    <source>
        <dbReference type="SAM" id="SignalP"/>
    </source>
</evidence>
<proteinExistence type="predicted"/>
<evidence type="ECO:0000313" key="3">
    <source>
        <dbReference type="Proteomes" id="UP001208570"/>
    </source>
</evidence>
<evidence type="ECO:0000313" key="2">
    <source>
        <dbReference type="EMBL" id="KAK2145868.1"/>
    </source>
</evidence>
<protein>
    <recommendedName>
        <fullName evidence="4">Apple domain-containing protein</fullName>
    </recommendedName>
</protein>
<keyword evidence="3" id="KW-1185">Reference proteome</keyword>
<evidence type="ECO:0008006" key="4">
    <source>
        <dbReference type="Google" id="ProtNLM"/>
    </source>
</evidence>
<keyword evidence="1" id="KW-0732">Signal</keyword>
<dbReference type="AlphaFoldDB" id="A0AAD9MVP7"/>
<gene>
    <name evidence="2" type="ORF">LSH36_650g00045</name>
</gene>
<reference evidence="2" key="1">
    <citation type="journal article" date="2023" name="Mol. Biol. Evol.">
        <title>Third-Generation Sequencing Reveals the Adaptive Role of the Epigenome in Three Deep-Sea Polychaetes.</title>
        <authorList>
            <person name="Perez M."/>
            <person name="Aroh O."/>
            <person name="Sun Y."/>
            <person name="Lan Y."/>
            <person name="Juniper S.K."/>
            <person name="Young C.R."/>
            <person name="Angers B."/>
            <person name="Qian P.Y."/>
        </authorList>
    </citation>
    <scope>NUCLEOTIDE SEQUENCE</scope>
    <source>
        <strain evidence="2">P08H-3</strain>
    </source>
</reference>
<feature type="signal peptide" evidence="1">
    <location>
        <begin position="1"/>
        <end position="21"/>
    </location>
</feature>